<gene>
    <name evidence="3" type="ORF">NF556_11795</name>
</gene>
<dbReference type="InterPro" id="IPR039424">
    <property type="entry name" value="SBP_5"/>
</dbReference>
<dbReference type="Pfam" id="PF00496">
    <property type="entry name" value="SBP_bac_5"/>
    <property type="match status" value="1"/>
</dbReference>
<protein>
    <submittedName>
        <fullName evidence="3">ABC transporter substrate-binding protein</fullName>
    </submittedName>
</protein>
<sequence>MAIVAAGALVLSACTSGSDEEDPTQDDSQGSEEGSEDDGGESAAPGGEDESEATSGGGEDAAPAGDSAKPDLGEITTKEDNIFFSVGADEWAGLNSVTVETNSVYNSVISSRLGSSFWYYGTDGTIYPDTDFGSYEMVSEDPLTVEYTISDEAVWEDGTPVTYNDFLFDWASNNPPSIYGEAPAEDDPAFEDYVPAFNSVATDWGLYNPDGPQGELDGKTFTVEYPEPYPDWELSVGGAMPAHVAAEQSGMTSEELVTAIQEGDTDAIAPAAEFWNTGWLSPDKTLPDPTIALSNAPYSIDPAGGAEWSVGEYVTLGPNASYWGPPPATSNLTFRFAAPETHVQALSNGDLNIIEPQATVDTVQQIEALGDSITMDTGDTMTFEHLDYNFAEGSPWSEGEGGLAAREAFAHCVPRQQIVDNLLKPITEDAVVMNSREVFPFQEGYDEHVAAIYDGRYDEVDLELAKEKFAESGLEEGTEIRIGYGAGNQRRVDEVALIKASCDQVGFTIVDASAPGLGDVLSSGDWEIALFAWAGSGTVTGSAFWYESDGAGNYGGWVNEAADEAWNTISTTLDEDVQKEQLAIIETEAWNTLHSIPVFAHPGVVAYDSTIDNVILNASQTGVPWNAEQWVRSE</sequence>
<accession>A0ABY4YPB7</accession>
<feature type="domain" description="Solute-binding protein family 5" evidence="2">
    <location>
        <begin position="138"/>
        <end position="550"/>
    </location>
</feature>
<dbReference type="Gene3D" id="3.40.190.10">
    <property type="entry name" value="Periplasmic binding protein-like II"/>
    <property type="match status" value="1"/>
</dbReference>
<dbReference type="Proteomes" id="UP001056455">
    <property type="component" value="Chromosome"/>
</dbReference>
<name>A0ABY4YPB7_9MICO</name>
<dbReference type="RefSeq" id="WP_252591128.1">
    <property type="nucleotide sequence ID" value="NZ_CP099489.1"/>
</dbReference>
<evidence type="ECO:0000313" key="3">
    <source>
        <dbReference type="EMBL" id="USQ78330.1"/>
    </source>
</evidence>
<evidence type="ECO:0000256" key="1">
    <source>
        <dbReference type="SAM" id="MobiDB-lite"/>
    </source>
</evidence>
<proteinExistence type="predicted"/>
<feature type="compositionally biased region" description="Acidic residues" evidence="1">
    <location>
        <begin position="18"/>
        <end position="40"/>
    </location>
</feature>
<dbReference type="PANTHER" id="PTHR30290">
    <property type="entry name" value="PERIPLASMIC BINDING COMPONENT OF ABC TRANSPORTER"/>
    <property type="match status" value="1"/>
</dbReference>
<evidence type="ECO:0000313" key="4">
    <source>
        <dbReference type="Proteomes" id="UP001056455"/>
    </source>
</evidence>
<dbReference type="SUPFAM" id="SSF53850">
    <property type="entry name" value="Periplasmic binding protein-like II"/>
    <property type="match status" value="1"/>
</dbReference>
<dbReference type="EMBL" id="CP099489">
    <property type="protein sequence ID" value="USQ78330.1"/>
    <property type="molecule type" value="Genomic_DNA"/>
</dbReference>
<reference evidence="3" key="1">
    <citation type="submission" date="2022-06" db="EMBL/GenBank/DDBJ databases">
        <title>Ornithinimicrobium HY1793.</title>
        <authorList>
            <person name="Huang Y."/>
        </authorList>
    </citation>
    <scope>NUCLEOTIDE SEQUENCE</scope>
    <source>
        <strain evidence="3">HY1793</strain>
    </source>
</reference>
<organism evidence="3 4">
    <name type="scientific">Ornithinimicrobium faecis</name>
    <dbReference type="NCBI Taxonomy" id="2934158"/>
    <lineage>
        <taxon>Bacteria</taxon>
        <taxon>Bacillati</taxon>
        <taxon>Actinomycetota</taxon>
        <taxon>Actinomycetes</taxon>
        <taxon>Micrococcales</taxon>
        <taxon>Ornithinimicrobiaceae</taxon>
        <taxon>Ornithinimicrobium</taxon>
    </lineage>
</organism>
<dbReference type="InterPro" id="IPR000914">
    <property type="entry name" value="SBP_5_dom"/>
</dbReference>
<dbReference type="PANTHER" id="PTHR30290:SF65">
    <property type="entry name" value="MONOACYL PHOSPHATIDYLINOSITOL TETRAMANNOSIDE-BINDING PROTEIN LPQW-RELATED"/>
    <property type="match status" value="1"/>
</dbReference>
<evidence type="ECO:0000259" key="2">
    <source>
        <dbReference type="Pfam" id="PF00496"/>
    </source>
</evidence>
<keyword evidence="4" id="KW-1185">Reference proteome</keyword>
<feature type="region of interest" description="Disordered" evidence="1">
    <location>
        <begin position="13"/>
        <end position="73"/>
    </location>
</feature>
<dbReference type="Gene3D" id="3.10.105.10">
    <property type="entry name" value="Dipeptide-binding Protein, Domain 3"/>
    <property type="match status" value="1"/>
</dbReference>